<dbReference type="GO" id="GO:0006412">
    <property type="term" value="P:translation"/>
    <property type="evidence" value="ECO:0007669"/>
    <property type="project" value="UniProtKB-KW"/>
</dbReference>
<dbReference type="RefSeq" id="WP_012625226.1">
    <property type="nucleotide sequence ID" value="NZ_FPIW01000013.1"/>
</dbReference>
<reference evidence="7" key="1">
    <citation type="submission" date="2016-11" db="EMBL/GenBank/DDBJ databases">
        <authorList>
            <person name="Jaros S."/>
            <person name="Januszkiewicz K."/>
            <person name="Wedrychowicz H."/>
        </authorList>
    </citation>
    <scope>NUCLEOTIDE SEQUENCE [LARGE SCALE GENOMIC DNA]</scope>
    <source>
        <strain evidence="7">DSM 7057</strain>
    </source>
</reference>
<comment type="caution">
    <text evidence="6">The sequence shown here is derived from an EMBL/GenBank/DDBJ whole genome shotgun (WGS) entry which is preliminary data.</text>
</comment>
<evidence type="ECO:0000256" key="3">
    <source>
        <dbReference type="ARBA" id="ARBA00023239"/>
    </source>
</evidence>
<feature type="domain" description="YbaK/aminoacyl-tRNA synthetase-associated" evidence="5">
    <location>
        <begin position="34"/>
        <end position="149"/>
    </location>
</feature>
<keyword evidence="3 4" id="KW-0456">Lyase</keyword>
<sequence>MSAKISKTNAARQLEKQGIAHTLHQVAVDENDLSAVTMARQLGVEPQRVFKTLVARGDKTGVLMACIPAGTELNLKALAAASGNKHTEMVHLKDVRPLTGYVRGGCSPLGGKKNYPVFVDASALEQESIYISAGLRGVQICLSPQDLLRAVTGDTANIARQA</sequence>
<keyword evidence="2 4" id="KW-0648">Protein biosynthesis</keyword>
<dbReference type="CDD" id="cd00002">
    <property type="entry name" value="YbaK_deacylase"/>
    <property type="match status" value="1"/>
</dbReference>
<dbReference type="InterPro" id="IPR007214">
    <property type="entry name" value="YbaK/aa-tRNA-synth-assoc-dom"/>
</dbReference>
<dbReference type="Proteomes" id="UP000182680">
    <property type="component" value="Unassembled WGS sequence"/>
</dbReference>
<dbReference type="Pfam" id="PF04073">
    <property type="entry name" value="tRNA_edit"/>
    <property type="match status" value="1"/>
</dbReference>
<protein>
    <recommendedName>
        <fullName evidence="4">Cys-tRNA(Pro)/Cys-tRNA(Cys) deacylase</fullName>
        <ecNumber evidence="4">4.2.-.-</ecNumber>
    </recommendedName>
</protein>
<dbReference type="GO" id="GO:0016829">
    <property type="term" value="F:lyase activity"/>
    <property type="evidence" value="ECO:0007669"/>
    <property type="project" value="UniProtKB-KW"/>
</dbReference>
<dbReference type="PIRSF" id="PIRSF006181">
    <property type="entry name" value="EbsC_YbaK"/>
    <property type="match status" value="1"/>
</dbReference>
<evidence type="ECO:0000313" key="6">
    <source>
        <dbReference type="EMBL" id="SFW37569.1"/>
    </source>
</evidence>
<dbReference type="OMA" id="SGYMVGG"/>
<evidence type="ECO:0000256" key="2">
    <source>
        <dbReference type="ARBA" id="ARBA00022917"/>
    </source>
</evidence>
<dbReference type="PANTHER" id="PTHR30411">
    <property type="entry name" value="CYTOPLASMIC PROTEIN"/>
    <property type="match status" value="1"/>
</dbReference>
<dbReference type="EMBL" id="FPIW01000013">
    <property type="protein sequence ID" value="SFW37569.1"/>
    <property type="molecule type" value="Genomic_DNA"/>
</dbReference>
<evidence type="ECO:0000313" key="7">
    <source>
        <dbReference type="Proteomes" id="UP000182680"/>
    </source>
</evidence>
<gene>
    <name evidence="6" type="ORF">SAMN02910291_01062</name>
</gene>
<dbReference type="InterPro" id="IPR036754">
    <property type="entry name" value="YbaK/aa-tRNA-synt-asso_dom_sf"/>
</dbReference>
<accession>A0AA94L213</accession>
<dbReference type="InterPro" id="IPR004369">
    <property type="entry name" value="Prolyl-tRNA_editing_YbaK/EbsC"/>
</dbReference>
<evidence type="ECO:0000259" key="5">
    <source>
        <dbReference type="Pfam" id="PF04073"/>
    </source>
</evidence>
<dbReference type="EC" id="4.2.-.-" evidence="4"/>
<dbReference type="NCBIfam" id="TIGR00011">
    <property type="entry name" value="YbaK_EbsC"/>
    <property type="match status" value="1"/>
</dbReference>
<organism evidence="6 7">
    <name type="scientific">Desulfovibrio desulfuricans</name>
    <dbReference type="NCBI Taxonomy" id="876"/>
    <lineage>
        <taxon>Bacteria</taxon>
        <taxon>Pseudomonadati</taxon>
        <taxon>Thermodesulfobacteriota</taxon>
        <taxon>Desulfovibrionia</taxon>
        <taxon>Desulfovibrionales</taxon>
        <taxon>Desulfovibrionaceae</taxon>
        <taxon>Desulfovibrio</taxon>
    </lineage>
</organism>
<comment type="similarity">
    <text evidence="1 4">Belongs to the prolyl-tRNA editing family. YbaK/EbsC subfamily.</text>
</comment>
<dbReference type="Gene3D" id="3.90.960.10">
    <property type="entry name" value="YbaK/aminoacyl-tRNA synthetase-associated domain"/>
    <property type="match status" value="1"/>
</dbReference>
<evidence type="ECO:0000256" key="4">
    <source>
        <dbReference type="PIRNR" id="PIRNR006181"/>
    </source>
</evidence>
<proteinExistence type="inferred from homology"/>
<evidence type="ECO:0000256" key="1">
    <source>
        <dbReference type="ARBA" id="ARBA00009798"/>
    </source>
</evidence>
<dbReference type="AlphaFoldDB" id="A0AA94L213"/>
<name>A0AA94L213_DESDE</name>
<dbReference type="PANTHER" id="PTHR30411:SF0">
    <property type="entry name" value="CYS-TRNA(PRO)_CYS-TRNA(CYS) DEACYLASE YBAK"/>
    <property type="match status" value="1"/>
</dbReference>
<dbReference type="GO" id="GO:0002161">
    <property type="term" value="F:aminoacyl-tRNA deacylase activity"/>
    <property type="evidence" value="ECO:0007669"/>
    <property type="project" value="InterPro"/>
</dbReference>
<dbReference type="SUPFAM" id="SSF55826">
    <property type="entry name" value="YbaK/ProRS associated domain"/>
    <property type="match status" value="1"/>
</dbReference>